<name>A0AAE2CCD6_9LAMI</name>
<feature type="region of interest" description="Disordered" evidence="1">
    <location>
        <begin position="1"/>
        <end position="21"/>
    </location>
</feature>
<evidence type="ECO:0000313" key="2">
    <source>
        <dbReference type="EMBL" id="KAK4416931.1"/>
    </source>
</evidence>
<sequence length="143" mass="15532">MGVELDQGQRDADGLGPTKEVQHCGFVQDGSERNLMPGAQSEPLIRTETVQRRIEAENLGEGAGCTSWPEIRSIEGLKTGKRSRQTADAVRRIEESSQRSIARVDDDNGRGVGFWAGDGASNFFGREGGGSKGLQRGKRSLWN</sequence>
<dbReference type="AlphaFoldDB" id="A0AAE2CCD6"/>
<reference evidence="2" key="1">
    <citation type="submission" date="2020-06" db="EMBL/GenBank/DDBJ databases">
        <authorList>
            <person name="Li T."/>
            <person name="Hu X."/>
            <person name="Zhang T."/>
            <person name="Song X."/>
            <person name="Zhang H."/>
            <person name="Dai N."/>
            <person name="Sheng W."/>
            <person name="Hou X."/>
            <person name="Wei L."/>
        </authorList>
    </citation>
    <scope>NUCLEOTIDE SEQUENCE</scope>
    <source>
        <strain evidence="2">3651</strain>
        <tissue evidence="2">Leaf</tissue>
    </source>
</reference>
<dbReference type="EMBL" id="JACGWO010000010">
    <property type="protein sequence ID" value="KAK4416931.1"/>
    <property type="molecule type" value="Genomic_DNA"/>
</dbReference>
<dbReference type="Proteomes" id="UP001293254">
    <property type="component" value="Unassembled WGS sequence"/>
</dbReference>
<comment type="caution">
    <text evidence="2">The sequence shown here is derived from an EMBL/GenBank/DDBJ whole genome shotgun (WGS) entry which is preliminary data.</text>
</comment>
<keyword evidence="3" id="KW-1185">Reference proteome</keyword>
<protein>
    <submittedName>
        <fullName evidence="2">Uncharacterized protein</fullName>
    </submittedName>
</protein>
<proteinExistence type="predicted"/>
<feature type="compositionally biased region" description="Basic and acidic residues" evidence="1">
    <location>
        <begin position="89"/>
        <end position="109"/>
    </location>
</feature>
<evidence type="ECO:0000313" key="3">
    <source>
        <dbReference type="Proteomes" id="UP001293254"/>
    </source>
</evidence>
<gene>
    <name evidence="2" type="ORF">Salat_2518600</name>
</gene>
<organism evidence="2 3">
    <name type="scientific">Sesamum alatum</name>
    <dbReference type="NCBI Taxonomy" id="300844"/>
    <lineage>
        <taxon>Eukaryota</taxon>
        <taxon>Viridiplantae</taxon>
        <taxon>Streptophyta</taxon>
        <taxon>Embryophyta</taxon>
        <taxon>Tracheophyta</taxon>
        <taxon>Spermatophyta</taxon>
        <taxon>Magnoliopsida</taxon>
        <taxon>eudicotyledons</taxon>
        <taxon>Gunneridae</taxon>
        <taxon>Pentapetalae</taxon>
        <taxon>asterids</taxon>
        <taxon>lamiids</taxon>
        <taxon>Lamiales</taxon>
        <taxon>Pedaliaceae</taxon>
        <taxon>Sesamum</taxon>
    </lineage>
</organism>
<accession>A0AAE2CCD6</accession>
<feature type="region of interest" description="Disordered" evidence="1">
    <location>
        <begin position="79"/>
        <end position="143"/>
    </location>
</feature>
<reference evidence="2" key="2">
    <citation type="journal article" date="2024" name="Plant">
        <title>Genomic evolution and insights into agronomic trait innovations of Sesamum species.</title>
        <authorList>
            <person name="Miao H."/>
            <person name="Wang L."/>
            <person name="Qu L."/>
            <person name="Liu H."/>
            <person name="Sun Y."/>
            <person name="Le M."/>
            <person name="Wang Q."/>
            <person name="Wei S."/>
            <person name="Zheng Y."/>
            <person name="Lin W."/>
            <person name="Duan Y."/>
            <person name="Cao H."/>
            <person name="Xiong S."/>
            <person name="Wang X."/>
            <person name="Wei L."/>
            <person name="Li C."/>
            <person name="Ma Q."/>
            <person name="Ju M."/>
            <person name="Zhao R."/>
            <person name="Li G."/>
            <person name="Mu C."/>
            <person name="Tian Q."/>
            <person name="Mei H."/>
            <person name="Zhang T."/>
            <person name="Gao T."/>
            <person name="Zhang H."/>
        </authorList>
    </citation>
    <scope>NUCLEOTIDE SEQUENCE</scope>
    <source>
        <strain evidence="2">3651</strain>
    </source>
</reference>
<evidence type="ECO:0000256" key="1">
    <source>
        <dbReference type="SAM" id="MobiDB-lite"/>
    </source>
</evidence>